<dbReference type="Proteomes" id="UP000838412">
    <property type="component" value="Chromosome 2"/>
</dbReference>
<reference evidence="2" key="1">
    <citation type="submission" date="2022-01" db="EMBL/GenBank/DDBJ databases">
        <authorList>
            <person name="Braso-Vives M."/>
        </authorList>
    </citation>
    <scope>NUCLEOTIDE SEQUENCE</scope>
</reference>
<evidence type="ECO:0000313" key="3">
    <source>
        <dbReference type="Proteomes" id="UP000838412"/>
    </source>
</evidence>
<evidence type="ECO:0000313" key="2">
    <source>
        <dbReference type="EMBL" id="CAH1255052.1"/>
    </source>
</evidence>
<protein>
    <submittedName>
        <fullName evidence="2">Hypp1450 protein</fullName>
    </submittedName>
</protein>
<proteinExistence type="predicted"/>
<feature type="region of interest" description="Disordered" evidence="1">
    <location>
        <begin position="1"/>
        <end position="20"/>
    </location>
</feature>
<organism evidence="2 3">
    <name type="scientific">Branchiostoma lanceolatum</name>
    <name type="common">Common lancelet</name>
    <name type="synonym">Amphioxus lanceolatum</name>
    <dbReference type="NCBI Taxonomy" id="7740"/>
    <lineage>
        <taxon>Eukaryota</taxon>
        <taxon>Metazoa</taxon>
        <taxon>Chordata</taxon>
        <taxon>Cephalochordata</taxon>
        <taxon>Leptocardii</taxon>
        <taxon>Amphioxiformes</taxon>
        <taxon>Branchiostomatidae</taxon>
        <taxon>Branchiostoma</taxon>
    </lineage>
</organism>
<dbReference type="AlphaFoldDB" id="A0A8J9ZK08"/>
<accession>A0A8J9ZK08</accession>
<sequence>MAAAEHEKGPARHRNGYRLPDVDVSARESEQRIECSGVVGCSLRELPRWRTANGWCSPFIRNGYMYNLSTAQCFQT</sequence>
<evidence type="ECO:0000256" key="1">
    <source>
        <dbReference type="SAM" id="MobiDB-lite"/>
    </source>
</evidence>
<keyword evidence="3" id="KW-1185">Reference proteome</keyword>
<dbReference type="EMBL" id="OV696687">
    <property type="protein sequence ID" value="CAH1255052.1"/>
    <property type="molecule type" value="Genomic_DNA"/>
</dbReference>
<gene>
    <name evidence="2" type="primary">Hypp1450</name>
    <name evidence="2" type="ORF">BLAG_LOCUS14233</name>
</gene>
<name>A0A8J9ZK08_BRALA</name>
<feature type="compositionally biased region" description="Basic and acidic residues" evidence="1">
    <location>
        <begin position="1"/>
        <end position="10"/>
    </location>
</feature>